<evidence type="ECO:0000313" key="2">
    <source>
        <dbReference type="EMBL" id="RKH67596.1"/>
    </source>
</evidence>
<dbReference type="AlphaFoldDB" id="A0A3A8QFX9"/>
<dbReference type="SUPFAM" id="SSF75005">
    <property type="entry name" value="Arabinanase/levansucrase/invertase"/>
    <property type="match status" value="1"/>
</dbReference>
<keyword evidence="3" id="KW-1185">Reference proteome</keyword>
<dbReference type="EMBL" id="RAWB01000015">
    <property type="protein sequence ID" value="RKH67596.1"/>
    <property type="molecule type" value="Genomic_DNA"/>
</dbReference>
<accession>A0A3A8QFX9</accession>
<dbReference type="Proteomes" id="UP000272888">
    <property type="component" value="Unassembled WGS sequence"/>
</dbReference>
<dbReference type="Gene3D" id="2.115.10.20">
    <property type="entry name" value="Glycosyl hydrolase domain, family 43"/>
    <property type="match status" value="1"/>
</dbReference>
<gene>
    <name evidence="2" type="ORF">D7V93_02675</name>
</gene>
<dbReference type="SUPFAM" id="SSF69318">
    <property type="entry name" value="Integrin alpha N-terminal domain"/>
    <property type="match status" value="1"/>
</dbReference>
<dbReference type="InterPro" id="IPR023296">
    <property type="entry name" value="Glyco_hydro_beta-prop_sf"/>
</dbReference>
<reference evidence="3" key="1">
    <citation type="submission" date="2018-09" db="EMBL/GenBank/DDBJ databases">
        <authorList>
            <person name="Livingstone P.G."/>
            <person name="Whitworth D.E."/>
        </authorList>
    </citation>
    <scope>NUCLEOTIDE SEQUENCE [LARGE SCALE GENOMIC DNA]</scope>
    <source>
        <strain evidence="3">CA051B</strain>
    </source>
</reference>
<dbReference type="Pfam" id="PF13517">
    <property type="entry name" value="FG-GAP_3"/>
    <property type="match status" value="1"/>
</dbReference>
<dbReference type="InterPro" id="IPR028994">
    <property type="entry name" value="Integrin_alpha_N"/>
</dbReference>
<dbReference type="InterPro" id="IPR013517">
    <property type="entry name" value="FG-GAP"/>
</dbReference>
<keyword evidence="1" id="KW-0732">Signal</keyword>
<dbReference type="Gene3D" id="2.130.10.130">
    <property type="entry name" value="Integrin alpha, N-terminal"/>
    <property type="match status" value="2"/>
</dbReference>
<dbReference type="PANTHER" id="PTHR46580:SF2">
    <property type="entry name" value="MAM DOMAIN-CONTAINING PROTEIN"/>
    <property type="match status" value="1"/>
</dbReference>
<evidence type="ECO:0008006" key="4">
    <source>
        <dbReference type="Google" id="ProtNLM"/>
    </source>
</evidence>
<organism evidence="2 3">
    <name type="scientific">Corallococcus llansteffanensis</name>
    <dbReference type="NCBI Taxonomy" id="2316731"/>
    <lineage>
        <taxon>Bacteria</taxon>
        <taxon>Pseudomonadati</taxon>
        <taxon>Myxococcota</taxon>
        <taxon>Myxococcia</taxon>
        <taxon>Myxococcales</taxon>
        <taxon>Cystobacterineae</taxon>
        <taxon>Myxococcaceae</taxon>
        <taxon>Corallococcus</taxon>
    </lineage>
</organism>
<sequence length="712" mass="78299">MLRDLVEIAPHRCVHVEIRHGAQLAHPQREEPSQHYSGRHAWDCFAAPSHPISVTASHPKEVAISPLRLSLLCAAVLCTGVLPGSASAFTYDFVNKLVDSSDASYSYGYAPSILYEGGQFHMFYCSSGSNGGWDDIRHVTSTDGRLWSAPRIVLTTSDFTQERCACDPSVVYYQAPGDTRPYYYLFYSGNAKNVQTVMLVARSESVAGPYAKWTTTGTWQVNAPNPQIIIRPRVSKPDNTPWYGAGQQSVVVRDGKLVSWFTDDTTCATSACVRIFHSTTTHPTQWPVGTQTDVLDEGSVDVKYDAASGRYVMFSIPLGHSQTTSLTRRYSTNGVNWSAPEVLRDAGGFPDFVHNVGASGDRQGHLIADRALIVYGAPYDLDASYQNDCNASPAPYCWGHWDLYGSVINAAGKVWNDIPWGWQWPGYGTQHRLALGDYDGDTKTDRAIVDTVTGRWYVIGSGGGFPIPWGWQWTGMASSHRLALGDYDGDGRTDRAIIDPNTGTWYVLASSGSSPIPWGWPWNGQGPQHRLALGDYDGDGKTDRTLIDTNAWQWFSVGSRGPYPFPWGWQWAGMGPQHQLALGDYDGDTKTDRAIVDASTGTWSIVPSSGTAPFPSVWQWSGMASHHWLAVGDYDGDKKTDRAIVDPTNGAWYVLGSAGGFPIPWGWQWSGLSTSHLLALGDYDGDGKTDRAIVDPRNGRWFVLGSEPFRIY</sequence>
<comment type="caution">
    <text evidence="2">The sequence shown here is derived from an EMBL/GenBank/DDBJ whole genome shotgun (WGS) entry which is preliminary data.</text>
</comment>
<protein>
    <recommendedName>
        <fullName evidence="4">VCBS repeat-containing protein</fullName>
    </recommendedName>
</protein>
<dbReference type="PANTHER" id="PTHR46580">
    <property type="entry name" value="SENSOR KINASE-RELATED"/>
    <property type="match status" value="1"/>
</dbReference>
<name>A0A3A8QFX9_9BACT</name>
<proteinExistence type="predicted"/>
<evidence type="ECO:0000313" key="3">
    <source>
        <dbReference type="Proteomes" id="UP000272888"/>
    </source>
</evidence>
<evidence type="ECO:0000256" key="1">
    <source>
        <dbReference type="ARBA" id="ARBA00022729"/>
    </source>
</evidence>